<organism evidence="2 3">
    <name type="scientific">Paenibacillus terrae</name>
    <dbReference type="NCBI Taxonomy" id="159743"/>
    <lineage>
        <taxon>Bacteria</taxon>
        <taxon>Bacillati</taxon>
        <taxon>Bacillota</taxon>
        <taxon>Bacilli</taxon>
        <taxon>Bacillales</taxon>
        <taxon>Paenibacillaceae</taxon>
        <taxon>Paenibacillus</taxon>
    </lineage>
</organism>
<dbReference type="GO" id="GO:0006259">
    <property type="term" value="P:DNA metabolic process"/>
    <property type="evidence" value="ECO:0007669"/>
    <property type="project" value="InterPro"/>
</dbReference>
<dbReference type="Proteomes" id="UP000308114">
    <property type="component" value="Unassembled WGS sequence"/>
</dbReference>
<dbReference type="AlphaFoldDB" id="A0A4U2PXH9"/>
<comment type="caution">
    <text evidence="2">The sequence shown here is derived from an EMBL/GenBank/DDBJ whole genome shotgun (WGS) entry which is preliminary data.</text>
</comment>
<sequence>MANTKQLSTEINLNEIQAIGEFGLPELMTMKETLGKKLTIPQFNLFMYQMNRMKLDPSLKHAFPIPYGDTIDIRIAYEGYHAKAQESEGYQGVYNQVICEKEVEDFEAETDDEGVIVSIKHKIRFPRGKVMGAYSIAKREGRKNAIVLMDVSEVQKWVKKNPNFWKLEDGSIDPDMFKKHAGTRAIKAQYDIAAVVEDSMESLNAGAAVPSYEPQGRRDITAETDAAAEDAKQGKPSLPNGEPESAISPLEQARSDMKKKFSQLGITEPEDMQAYISEHANPKGAKPTLPELKGLLKIMDMHLAEKAAQEQANDELPL</sequence>
<evidence type="ECO:0000256" key="1">
    <source>
        <dbReference type="SAM" id="MobiDB-lite"/>
    </source>
</evidence>
<evidence type="ECO:0000313" key="3">
    <source>
        <dbReference type="Proteomes" id="UP000308114"/>
    </source>
</evidence>
<accession>A0A4U2PXH9</accession>
<evidence type="ECO:0000313" key="2">
    <source>
        <dbReference type="EMBL" id="TKH43429.1"/>
    </source>
</evidence>
<dbReference type="RefSeq" id="WP_137062307.1">
    <property type="nucleotide sequence ID" value="NZ_PNXQ01000013.1"/>
</dbReference>
<dbReference type="InterPro" id="IPR018330">
    <property type="entry name" value="RecT_fam"/>
</dbReference>
<proteinExistence type="predicted"/>
<dbReference type="GO" id="GO:0003677">
    <property type="term" value="F:DNA binding"/>
    <property type="evidence" value="ECO:0007669"/>
    <property type="project" value="InterPro"/>
</dbReference>
<dbReference type="EMBL" id="PNXQ01000013">
    <property type="protein sequence ID" value="TKH43429.1"/>
    <property type="molecule type" value="Genomic_DNA"/>
</dbReference>
<protein>
    <submittedName>
        <fullName evidence="2">Uncharacterized protein</fullName>
    </submittedName>
</protein>
<dbReference type="Pfam" id="PF03837">
    <property type="entry name" value="RecT"/>
    <property type="match status" value="1"/>
</dbReference>
<gene>
    <name evidence="2" type="ORF">C1I60_14120</name>
</gene>
<reference evidence="2 3" key="1">
    <citation type="submission" date="2018-01" db="EMBL/GenBank/DDBJ databases">
        <title>Bacillales members from the olive rhizosphere are effective biological control agents against Verticillium dahliae.</title>
        <authorList>
            <person name="Gomez-Lama C."/>
            <person name="Legarda G."/>
            <person name="Ruano-Rosa D."/>
            <person name="Pizarro-Tobias P."/>
            <person name="Valverde-Corredor A."/>
            <person name="Niqui J.L."/>
            <person name="Trivino J.C."/>
            <person name="Roca A."/>
            <person name="Mercado-Blanco J."/>
        </authorList>
    </citation>
    <scope>NUCLEOTIDE SEQUENCE [LARGE SCALE GENOMIC DNA]</scope>
    <source>
        <strain evidence="2 3">PIC167</strain>
    </source>
</reference>
<name>A0A4U2PXH9_9BACL</name>
<feature type="region of interest" description="Disordered" evidence="1">
    <location>
        <begin position="225"/>
        <end position="246"/>
    </location>
</feature>